<evidence type="ECO:0000256" key="1">
    <source>
        <dbReference type="SAM" id="MobiDB-lite"/>
    </source>
</evidence>
<feature type="region of interest" description="Disordered" evidence="1">
    <location>
        <begin position="1"/>
        <end position="81"/>
    </location>
</feature>
<accession>A0A381NBG4</accession>
<dbReference type="EMBL" id="UINC01000205">
    <property type="protein sequence ID" value="SUZ51078.1"/>
    <property type="molecule type" value="Genomic_DNA"/>
</dbReference>
<feature type="compositionally biased region" description="Basic and acidic residues" evidence="1">
    <location>
        <begin position="16"/>
        <end position="30"/>
    </location>
</feature>
<evidence type="ECO:0000313" key="2">
    <source>
        <dbReference type="EMBL" id="SUZ51078.1"/>
    </source>
</evidence>
<dbReference type="AlphaFoldDB" id="A0A381NBG4"/>
<proteinExistence type="predicted"/>
<name>A0A381NBG4_9ZZZZ</name>
<reference evidence="2" key="1">
    <citation type="submission" date="2018-05" db="EMBL/GenBank/DDBJ databases">
        <authorList>
            <person name="Lanie J.A."/>
            <person name="Ng W.-L."/>
            <person name="Kazmierczak K.M."/>
            <person name="Andrzejewski T.M."/>
            <person name="Davidsen T.M."/>
            <person name="Wayne K.J."/>
            <person name="Tettelin H."/>
            <person name="Glass J.I."/>
            <person name="Rusch D."/>
            <person name="Podicherti R."/>
            <person name="Tsui H.-C.T."/>
            <person name="Winkler M.E."/>
        </authorList>
    </citation>
    <scope>NUCLEOTIDE SEQUENCE</scope>
</reference>
<feature type="non-terminal residue" evidence="2">
    <location>
        <position position="81"/>
    </location>
</feature>
<feature type="compositionally biased region" description="Basic and acidic residues" evidence="1">
    <location>
        <begin position="69"/>
        <end position="81"/>
    </location>
</feature>
<gene>
    <name evidence="2" type="ORF">METZ01_LOCUS3932</name>
</gene>
<sequence>VPALNEWFDVRSVSEPGHHVKNLGEEKDAPHQPSEGTADESPTRSSIHGIHHMMRSERPQGVQPSRPVGAEEKDDCHCMIP</sequence>
<organism evidence="2">
    <name type="scientific">marine metagenome</name>
    <dbReference type="NCBI Taxonomy" id="408172"/>
    <lineage>
        <taxon>unclassified sequences</taxon>
        <taxon>metagenomes</taxon>
        <taxon>ecological metagenomes</taxon>
    </lineage>
</organism>
<protein>
    <submittedName>
        <fullName evidence="2">Uncharacterized protein</fullName>
    </submittedName>
</protein>
<feature type="non-terminal residue" evidence="2">
    <location>
        <position position="1"/>
    </location>
</feature>